<dbReference type="Proteomes" id="UP001303373">
    <property type="component" value="Chromosome 3"/>
</dbReference>
<feature type="compositionally biased region" description="Low complexity" evidence="10">
    <location>
        <begin position="86"/>
        <end position="100"/>
    </location>
</feature>
<dbReference type="GO" id="GO:0097039">
    <property type="term" value="P:protein linear polyubiquitination"/>
    <property type="evidence" value="ECO:0007669"/>
    <property type="project" value="TreeGrafter"/>
</dbReference>
<dbReference type="Gene3D" id="3.30.40.10">
    <property type="entry name" value="Zinc/RING finger domain, C3HC4 (zinc finger)"/>
    <property type="match status" value="1"/>
</dbReference>
<dbReference type="SMART" id="SM00647">
    <property type="entry name" value="IBR"/>
    <property type="match status" value="2"/>
</dbReference>
<name>A0AAQ3M6H5_9PEZI</name>
<reference evidence="13 14" key="1">
    <citation type="submission" date="2023-11" db="EMBL/GenBank/DDBJ databases">
        <title>An acidophilic fungus is an integral part of prey digestion in a carnivorous sundew plant.</title>
        <authorList>
            <person name="Tsai I.J."/>
        </authorList>
    </citation>
    <scope>NUCLEOTIDE SEQUENCE [LARGE SCALE GENOMIC DNA]</scope>
    <source>
        <strain evidence="13">169a</strain>
    </source>
</reference>
<dbReference type="SUPFAM" id="SSF57850">
    <property type="entry name" value="RING/U-box"/>
    <property type="match status" value="3"/>
</dbReference>
<keyword evidence="5 8" id="KW-0863">Zinc-finger</keyword>
<evidence type="ECO:0000256" key="3">
    <source>
        <dbReference type="ARBA" id="ARBA00022723"/>
    </source>
</evidence>
<evidence type="ECO:0000256" key="4">
    <source>
        <dbReference type="ARBA" id="ARBA00022737"/>
    </source>
</evidence>
<feature type="coiled-coil region" evidence="9">
    <location>
        <begin position="481"/>
        <end position="528"/>
    </location>
</feature>
<evidence type="ECO:0000256" key="6">
    <source>
        <dbReference type="ARBA" id="ARBA00022786"/>
    </source>
</evidence>
<dbReference type="InterPro" id="IPR044066">
    <property type="entry name" value="TRIAD_supradom"/>
</dbReference>
<comment type="pathway">
    <text evidence="1">Protein modification; protein ubiquitination.</text>
</comment>
<evidence type="ECO:0000313" key="14">
    <source>
        <dbReference type="Proteomes" id="UP001303373"/>
    </source>
</evidence>
<evidence type="ECO:0000313" key="13">
    <source>
        <dbReference type="EMBL" id="WPG99371.1"/>
    </source>
</evidence>
<dbReference type="GO" id="GO:0004842">
    <property type="term" value="F:ubiquitin-protein transferase activity"/>
    <property type="evidence" value="ECO:0007669"/>
    <property type="project" value="TreeGrafter"/>
</dbReference>
<dbReference type="PANTHER" id="PTHR22770:SF13">
    <property type="entry name" value="RING-TYPE DOMAIN-CONTAINING PROTEIN"/>
    <property type="match status" value="1"/>
</dbReference>
<dbReference type="EMBL" id="CP138582">
    <property type="protein sequence ID" value="WPG99371.1"/>
    <property type="molecule type" value="Genomic_DNA"/>
</dbReference>
<evidence type="ECO:0000256" key="2">
    <source>
        <dbReference type="ARBA" id="ARBA00022679"/>
    </source>
</evidence>
<evidence type="ECO:0000256" key="1">
    <source>
        <dbReference type="ARBA" id="ARBA00004906"/>
    </source>
</evidence>
<feature type="compositionally biased region" description="Low complexity" evidence="10">
    <location>
        <begin position="230"/>
        <end position="242"/>
    </location>
</feature>
<dbReference type="GO" id="GO:0008270">
    <property type="term" value="F:zinc ion binding"/>
    <property type="evidence" value="ECO:0007669"/>
    <property type="project" value="UniProtKB-KW"/>
</dbReference>
<feature type="domain" description="RING-type" evidence="11">
    <location>
        <begin position="534"/>
        <end position="587"/>
    </location>
</feature>
<dbReference type="Pfam" id="PF01485">
    <property type="entry name" value="IBR"/>
    <property type="match status" value="1"/>
</dbReference>
<dbReference type="InterPro" id="IPR001841">
    <property type="entry name" value="Znf_RING"/>
</dbReference>
<feature type="compositionally biased region" description="Polar residues" evidence="10">
    <location>
        <begin position="39"/>
        <end position="48"/>
    </location>
</feature>
<dbReference type="PANTHER" id="PTHR22770">
    <property type="entry name" value="UBIQUITIN CONJUGATING ENZYME 7 INTERACTING PROTEIN-RELATED"/>
    <property type="match status" value="1"/>
</dbReference>
<gene>
    <name evidence="13" type="ORF">R9X50_00218500</name>
</gene>
<organism evidence="13 14">
    <name type="scientific">Acrodontium crateriforme</name>
    <dbReference type="NCBI Taxonomy" id="150365"/>
    <lineage>
        <taxon>Eukaryota</taxon>
        <taxon>Fungi</taxon>
        <taxon>Dikarya</taxon>
        <taxon>Ascomycota</taxon>
        <taxon>Pezizomycotina</taxon>
        <taxon>Dothideomycetes</taxon>
        <taxon>Dothideomycetidae</taxon>
        <taxon>Mycosphaerellales</taxon>
        <taxon>Teratosphaeriaceae</taxon>
        <taxon>Acrodontium</taxon>
    </lineage>
</organism>
<dbReference type="Gene3D" id="1.20.120.1750">
    <property type="match status" value="1"/>
</dbReference>
<dbReference type="PROSITE" id="PS50089">
    <property type="entry name" value="ZF_RING_2"/>
    <property type="match status" value="1"/>
</dbReference>
<proteinExistence type="predicted"/>
<feature type="compositionally biased region" description="Polar residues" evidence="10">
    <location>
        <begin position="213"/>
        <end position="223"/>
    </location>
</feature>
<evidence type="ECO:0000256" key="9">
    <source>
        <dbReference type="SAM" id="Coils"/>
    </source>
</evidence>
<keyword evidence="4" id="KW-0677">Repeat</keyword>
<feature type="region of interest" description="Disordered" evidence="10">
    <location>
        <begin position="206"/>
        <end position="252"/>
    </location>
</feature>
<dbReference type="GO" id="GO:0000151">
    <property type="term" value="C:ubiquitin ligase complex"/>
    <property type="evidence" value="ECO:0007669"/>
    <property type="project" value="TreeGrafter"/>
</dbReference>
<keyword evidence="14" id="KW-1185">Reference proteome</keyword>
<keyword evidence="3" id="KW-0479">Metal-binding</keyword>
<accession>A0AAQ3M6H5</accession>
<dbReference type="GO" id="GO:0043161">
    <property type="term" value="P:proteasome-mediated ubiquitin-dependent protein catabolic process"/>
    <property type="evidence" value="ECO:0007669"/>
    <property type="project" value="TreeGrafter"/>
</dbReference>
<evidence type="ECO:0000256" key="5">
    <source>
        <dbReference type="ARBA" id="ARBA00022771"/>
    </source>
</evidence>
<protein>
    <recommendedName>
        <fullName evidence="15">RING-type domain-containing protein</fullName>
    </recommendedName>
</protein>
<feature type="compositionally biased region" description="Polar residues" evidence="10">
    <location>
        <begin position="148"/>
        <end position="179"/>
    </location>
</feature>
<dbReference type="CDD" id="cd20335">
    <property type="entry name" value="BRcat_RBR"/>
    <property type="match status" value="1"/>
</dbReference>
<dbReference type="Pfam" id="PF22191">
    <property type="entry name" value="IBR_1"/>
    <property type="match status" value="1"/>
</dbReference>
<feature type="region of interest" description="Disordered" evidence="10">
    <location>
        <begin position="122"/>
        <end position="183"/>
    </location>
</feature>
<evidence type="ECO:0000256" key="8">
    <source>
        <dbReference type="PROSITE-ProRule" id="PRU00175"/>
    </source>
</evidence>
<dbReference type="GO" id="GO:0043130">
    <property type="term" value="F:ubiquitin binding"/>
    <property type="evidence" value="ECO:0007669"/>
    <property type="project" value="TreeGrafter"/>
</dbReference>
<dbReference type="InterPro" id="IPR002867">
    <property type="entry name" value="IBR_dom"/>
</dbReference>
<evidence type="ECO:0000259" key="11">
    <source>
        <dbReference type="PROSITE" id="PS50089"/>
    </source>
</evidence>
<feature type="region of interest" description="Disordered" evidence="10">
    <location>
        <begin position="21"/>
        <end position="57"/>
    </location>
</feature>
<keyword evidence="2" id="KW-0808">Transferase</keyword>
<keyword evidence="6" id="KW-0833">Ubl conjugation pathway</keyword>
<dbReference type="PROSITE" id="PS00518">
    <property type="entry name" value="ZF_RING_1"/>
    <property type="match status" value="1"/>
</dbReference>
<dbReference type="InterPro" id="IPR051628">
    <property type="entry name" value="LUBAC_E3_Ligases"/>
</dbReference>
<evidence type="ECO:0000256" key="7">
    <source>
        <dbReference type="ARBA" id="ARBA00022833"/>
    </source>
</evidence>
<sequence length="763" mass="84342">MLVESRSHNLSAMHGMKKLVSSAKLRRDNSNDVLDFPDNTKQNKSSSIPPLDQLDEPAAALPNASVSSDKHQPWTSHFKRGISLRSQSSSDSQQPAAPSAPKRKKVPHGMYGWRWEDELPGAAPAAPIAPPRAGPVDPILEDGAPQDHQLNMNRHRVSTVSSISRNSIAAKSDSSSTHSAQKRKKVPYGMYGWRYADEVDPKDPFAFIPSPPSRANSVAQSELSAGDPTKASSSAPAKMPAAGPVSPRQRKKVPHGMFGWRYADDDVQEKDTQGPLFPKTNNAIPIGNPVQATSQIPTSNIYEADGSNDHRPSETSLLSEAKVSELPGSSTEATELPADSVARQETPPSEKAKPLAIRNIDWSKIDENDMAEFLRAYSSLRTTDSGVAFAELDASARANESSQANEPSYIGKGKGRAIDHVNSSQAPMADVRKDVSDFKGKGKVKIEPTECESDPLDALKDLDLKAKAKTITKFEDYFDEAAELEMRQKAKRLAREQARKEAQQKFLREEQERIFQEELELARKAEEAARYRDCTVCGDSKDPLEYPIKTATYKCDHPSNICVDCMHSWLASEFENKGCDGIKCPECPQALSYADVQRSASVKTFEAYDSLTARNALNASDEFAWCLASGCNSGQLNIDNNSFMDCVTCGYKQCLLHKVPWHTGETCEAYEYRTSGAKAREEERQTEAMLEGISKKCPGEGCGWRIQKLDGCDHMTCRRCRHEFCWSCLAAQKEIRRIGNTAHAKECPYHSHNLDISWPFNAH</sequence>
<feature type="region of interest" description="Disordered" evidence="10">
    <location>
        <begin position="300"/>
        <end position="352"/>
    </location>
</feature>
<keyword evidence="7" id="KW-0862">Zinc</keyword>
<evidence type="ECO:0008006" key="15">
    <source>
        <dbReference type="Google" id="ProtNLM"/>
    </source>
</evidence>
<dbReference type="InterPro" id="IPR017907">
    <property type="entry name" value="Znf_RING_CS"/>
</dbReference>
<evidence type="ECO:0000256" key="10">
    <source>
        <dbReference type="SAM" id="MobiDB-lite"/>
    </source>
</evidence>
<dbReference type="AlphaFoldDB" id="A0AAQ3M6H5"/>
<evidence type="ECO:0000259" key="12">
    <source>
        <dbReference type="PROSITE" id="PS51873"/>
    </source>
</evidence>
<feature type="domain" description="RING-type" evidence="12">
    <location>
        <begin position="530"/>
        <end position="756"/>
    </location>
</feature>
<keyword evidence="9" id="KW-0175">Coiled coil</keyword>
<dbReference type="InterPro" id="IPR013083">
    <property type="entry name" value="Znf_RING/FYVE/PHD"/>
</dbReference>
<dbReference type="PROSITE" id="PS51873">
    <property type="entry name" value="TRIAD"/>
    <property type="match status" value="1"/>
</dbReference>
<feature type="region of interest" description="Disordered" evidence="10">
    <location>
        <begin position="84"/>
        <end position="107"/>
    </location>
</feature>